<dbReference type="InterPro" id="IPR003825">
    <property type="entry name" value="Colicin-V_CvpA"/>
</dbReference>
<organism evidence="7 8">
    <name type="scientific">Candidatus Bealeia paramacronuclearis</name>
    <dbReference type="NCBI Taxonomy" id="1921001"/>
    <lineage>
        <taxon>Bacteria</taxon>
        <taxon>Pseudomonadati</taxon>
        <taxon>Pseudomonadota</taxon>
        <taxon>Alphaproteobacteria</taxon>
        <taxon>Holosporales</taxon>
        <taxon>Holosporaceae</taxon>
        <taxon>Candidatus Bealeia</taxon>
    </lineage>
</organism>
<evidence type="ECO:0000256" key="5">
    <source>
        <dbReference type="SAM" id="MobiDB-lite"/>
    </source>
</evidence>
<feature type="transmembrane region" description="Helical" evidence="6">
    <location>
        <begin position="12"/>
        <end position="32"/>
    </location>
</feature>
<evidence type="ECO:0000256" key="3">
    <source>
        <dbReference type="ARBA" id="ARBA00022989"/>
    </source>
</evidence>
<sequence>MVSEIHHFNAVDGIFLAIIALSSLIGLMRGVTREVMGIAGWVGAILAVVYGLPVLRPLGREYIKNPMIADAVVAIGIFVISLSVLIIISRLVSNRIKVSILGGLDKSFGLLFGLFRGGVVICLIFMALTFFYGHKHLPESLRTAKSTPWVREGAQFIHSFIPQELMEGPETKLAIPPLDAKDLIENHLGDIEKTVQNLSTLKPKKDPKPEHEGYEPDQLNDMERLLNAHDDKKTP</sequence>
<dbReference type="RefSeq" id="WP_331256679.1">
    <property type="nucleotide sequence ID" value="NZ_CP133270.1"/>
</dbReference>
<keyword evidence="3 6" id="KW-1133">Transmembrane helix</keyword>
<dbReference type="Pfam" id="PF02674">
    <property type="entry name" value="Colicin_V"/>
    <property type="match status" value="1"/>
</dbReference>
<feature type="transmembrane region" description="Helical" evidence="6">
    <location>
        <begin position="38"/>
        <end position="55"/>
    </location>
</feature>
<dbReference type="InterPro" id="IPR052719">
    <property type="entry name" value="CvpA-like"/>
</dbReference>
<dbReference type="PANTHER" id="PTHR36926:SF1">
    <property type="entry name" value="COLICIN V PRODUCTION PROTEIN"/>
    <property type="match status" value="1"/>
</dbReference>
<feature type="transmembrane region" description="Helical" evidence="6">
    <location>
        <begin position="67"/>
        <end position="88"/>
    </location>
</feature>
<evidence type="ECO:0000256" key="2">
    <source>
        <dbReference type="ARBA" id="ARBA00022692"/>
    </source>
</evidence>
<evidence type="ECO:0000313" key="7">
    <source>
        <dbReference type="EMBL" id="WVX66150.1"/>
    </source>
</evidence>
<proteinExistence type="predicted"/>
<accession>A0ABZ2C402</accession>
<feature type="compositionally biased region" description="Basic and acidic residues" evidence="5">
    <location>
        <begin position="203"/>
        <end position="214"/>
    </location>
</feature>
<feature type="compositionally biased region" description="Basic and acidic residues" evidence="5">
    <location>
        <begin position="221"/>
        <end position="235"/>
    </location>
</feature>
<gene>
    <name evidence="7" type="ORF">Bealeia1_00323</name>
</gene>
<evidence type="ECO:0000256" key="1">
    <source>
        <dbReference type="ARBA" id="ARBA00004141"/>
    </source>
</evidence>
<evidence type="ECO:0000256" key="4">
    <source>
        <dbReference type="ARBA" id="ARBA00023136"/>
    </source>
</evidence>
<feature type="region of interest" description="Disordered" evidence="5">
    <location>
        <begin position="195"/>
        <end position="235"/>
    </location>
</feature>
<evidence type="ECO:0000313" key="8">
    <source>
        <dbReference type="Proteomes" id="UP001330434"/>
    </source>
</evidence>
<comment type="subcellular location">
    <subcellularLocation>
        <location evidence="1">Membrane</location>
        <topology evidence="1">Multi-pass membrane protein</topology>
    </subcellularLocation>
</comment>
<name>A0ABZ2C402_9PROT</name>
<protein>
    <submittedName>
        <fullName evidence="7">CvpA family protein</fullName>
    </submittedName>
</protein>
<evidence type="ECO:0000256" key="6">
    <source>
        <dbReference type="SAM" id="Phobius"/>
    </source>
</evidence>
<dbReference type="PANTHER" id="PTHR36926">
    <property type="entry name" value="COLICIN V PRODUCTION PROTEIN"/>
    <property type="match status" value="1"/>
</dbReference>
<dbReference type="Proteomes" id="UP001330434">
    <property type="component" value="Chromosome"/>
</dbReference>
<reference evidence="7 8" key="1">
    <citation type="journal article" date="2024" name="Environ. Microbiol.">
        <title>Novel evolutionary insights on the interactions of the Holosporales (Alphaproteobacteria) with eukaryotic hosts from comparative genomics.</title>
        <authorList>
            <person name="Giovannini M."/>
            <person name="Petroni G."/>
            <person name="Castelli M."/>
        </authorList>
    </citation>
    <scope>NUCLEOTIDE SEQUENCE [LARGE SCALE GENOMIC DNA]</scope>
    <source>
        <strain evidence="7 8">US_Bl 15I1</strain>
    </source>
</reference>
<feature type="transmembrane region" description="Helical" evidence="6">
    <location>
        <begin position="108"/>
        <end position="132"/>
    </location>
</feature>
<dbReference type="EMBL" id="CP133270">
    <property type="protein sequence ID" value="WVX66150.1"/>
    <property type="molecule type" value="Genomic_DNA"/>
</dbReference>
<keyword evidence="2 6" id="KW-0812">Transmembrane</keyword>
<keyword evidence="8" id="KW-1185">Reference proteome</keyword>
<keyword evidence="4 6" id="KW-0472">Membrane</keyword>